<dbReference type="PROSITE" id="PS51195">
    <property type="entry name" value="Q_MOTIF"/>
    <property type="match status" value="1"/>
</dbReference>
<evidence type="ECO:0000256" key="7">
    <source>
        <dbReference type="RuleBase" id="RU000492"/>
    </source>
</evidence>
<dbReference type="InterPro" id="IPR001650">
    <property type="entry name" value="Helicase_C-like"/>
</dbReference>
<feature type="compositionally biased region" description="Low complexity" evidence="8">
    <location>
        <begin position="530"/>
        <end position="558"/>
    </location>
</feature>
<dbReference type="Gene3D" id="3.40.50.300">
    <property type="entry name" value="P-loop containing nucleotide triphosphate hydrolases"/>
    <property type="match status" value="2"/>
</dbReference>
<feature type="domain" description="DEAD-box RNA helicase Q" evidence="11">
    <location>
        <begin position="31"/>
        <end position="59"/>
    </location>
</feature>
<gene>
    <name evidence="12" type="ORF">AB0E61_02255</name>
</gene>
<dbReference type="CDD" id="cd18787">
    <property type="entry name" value="SF2_C_DEAD"/>
    <property type="match status" value="1"/>
</dbReference>
<dbReference type="CDD" id="cd00268">
    <property type="entry name" value="DEADc"/>
    <property type="match status" value="1"/>
</dbReference>
<dbReference type="InterPro" id="IPR044742">
    <property type="entry name" value="DEAD/DEAH_RhlB"/>
</dbReference>
<evidence type="ECO:0000256" key="1">
    <source>
        <dbReference type="ARBA" id="ARBA00012552"/>
    </source>
</evidence>
<sequence>MQPGPYAPRTSAVRPPSPPRAASHRRGKILSTFRELGIFPETAEALEAVGIISPFPIQELTLPVALSGSDVIGQAKTGTGKTLGFGLPLLERVTVPADVEAGRATPEQLTEAPQALVVVPTRELCQQVTNDLLTAGKVRNVRVLAIYGGRAYEPQVEALQKGVDVVVGTPGRLLDLAGQRKLDLSKVRSLVLDEADEMLDLGFLPDVERIIQLLPVKRQTMLFSATMPGQVISLARRYMSQPTHIRATAPDDEGQTVANTTQHVFRAHSLDKPEMVARILQAEGRGLAMVFCRTKRTAADIADQLARRGFASGAVHGDLGQGAREQALRAFRNGKVDVLVCTDVAARGIDVEGVTHVINYQSPEDEKTYLHRIGRTGRAGAKGTAVTLVDWDDIPRWKLINKALDLPFDEPEETYSTSPHLYEQLHIPAGTKGVLPRSERTRAGLAAEEVEDLGETGGRGGRGGRGQAPAVTERPQRTRTPRQRRRTRGGAAVDGSAAPQAEAAPDAAEDIAAEATGPRQPRRRRRTRSGSRPAEAVTPVAEAQPVAPVAEEAEAAPAKPRRRRTRAAKPAEAQAVAETVEASVAPVAEEAPAKPKRVRKTAAAEAVETAETVEAPAKPKRTRKTAAAKAAEAVESAEGVEAPAKPKRVRKTAAKAVAPEAAAEEAPAKPKRVRKTAAVKATESAEAAEAPAKPVRRRTRAKAPAAEATPES</sequence>
<feature type="compositionally biased region" description="Low complexity" evidence="8">
    <location>
        <begin position="678"/>
        <end position="693"/>
    </location>
</feature>
<evidence type="ECO:0000256" key="6">
    <source>
        <dbReference type="PROSITE-ProRule" id="PRU00552"/>
    </source>
</evidence>
<dbReference type="InterPro" id="IPR011545">
    <property type="entry name" value="DEAD/DEAH_box_helicase_dom"/>
</dbReference>
<dbReference type="PANTHER" id="PTHR47963:SF8">
    <property type="entry name" value="ATP-DEPENDENT RNA HELICASE DEAD"/>
    <property type="match status" value="1"/>
</dbReference>
<dbReference type="RefSeq" id="WP_051739860.1">
    <property type="nucleotide sequence ID" value="NZ_JBEZVI010000002.1"/>
</dbReference>
<feature type="compositionally biased region" description="Low complexity" evidence="8">
    <location>
        <begin position="601"/>
        <end position="616"/>
    </location>
</feature>
<feature type="compositionally biased region" description="Low complexity" evidence="8">
    <location>
        <begin position="627"/>
        <end position="643"/>
    </location>
</feature>
<dbReference type="InterPro" id="IPR050547">
    <property type="entry name" value="DEAD_box_RNA_helicases"/>
</dbReference>
<feature type="compositionally biased region" description="Low complexity" evidence="8">
    <location>
        <begin position="654"/>
        <end position="665"/>
    </location>
</feature>
<feature type="compositionally biased region" description="Basic residues" evidence="8">
    <location>
        <begin position="477"/>
        <end position="488"/>
    </location>
</feature>
<dbReference type="EMBL" id="JBEZVI010000002">
    <property type="protein sequence ID" value="MEU3708906.1"/>
    <property type="molecule type" value="Genomic_DNA"/>
</dbReference>
<dbReference type="PROSITE" id="PS00039">
    <property type="entry name" value="DEAD_ATP_HELICASE"/>
    <property type="match status" value="1"/>
</dbReference>
<keyword evidence="5 7" id="KW-0067">ATP-binding</keyword>
<dbReference type="InterPro" id="IPR000629">
    <property type="entry name" value="RNA-helicase_DEAD-box_CS"/>
</dbReference>
<name>A0ABV2YT77_9ACTN</name>
<protein>
    <recommendedName>
        <fullName evidence="1">RNA helicase</fullName>
        <ecNumber evidence="1">3.6.4.13</ecNumber>
    </recommendedName>
</protein>
<dbReference type="InterPro" id="IPR027417">
    <property type="entry name" value="P-loop_NTPase"/>
</dbReference>
<evidence type="ECO:0000256" key="2">
    <source>
        <dbReference type="ARBA" id="ARBA00022741"/>
    </source>
</evidence>
<dbReference type="PROSITE" id="PS51192">
    <property type="entry name" value="HELICASE_ATP_BIND_1"/>
    <property type="match status" value="1"/>
</dbReference>
<feature type="domain" description="Helicase C-terminal" evidence="10">
    <location>
        <begin position="274"/>
        <end position="422"/>
    </location>
</feature>
<feature type="short sequence motif" description="Q motif" evidence="6">
    <location>
        <begin position="31"/>
        <end position="59"/>
    </location>
</feature>
<dbReference type="GO" id="GO:0016787">
    <property type="term" value="F:hydrolase activity"/>
    <property type="evidence" value="ECO:0007669"/>
    <property type="project" value="UniProtKB-KW"/>
</dbReference>
<keyword evidence="4 7" id="KW-0347">Helicase</keyword>
<dbReference type="Pfam" id="PF00270">
    <property type="entry name" value="DEAD"/>
    <property type="match status" value="1"/>
</dbReference>
<evidence type="ECO:0000259" key="9">
    <source>
        <dbReference type="PROSITE" id="PS51192"/>
    </source>
</evidence>
<dbReference type="InterPro" id="IPR014014">
    <property type="entry name" value="RNA_helicase_DEAD_Q_motif"/>
</dbReference>
<dbReference type="SMART" id="SM00490">
    <property type="entry name" value="HELICc"/>
    <property type="match status" value="1"/>
</dbReference>
<dbReference type="EC" id="3.6.4.13" evidence="1"/>
<reference evidence="12 13" key="1">
    <citation type="submission" date="2024-06" db="EMBL/GenBank/DDBJ databases">
        <title>The Natural Products Discovery Center: Release of the First 8490 Sequenced Strains for Exploring Actinobacteria Biosynthetic Diversity.</title>
        <authorList>
            <person name="Kalkreuter E."/>
            <person name="Kautsar S.A."/>
            <person name="Yang D."/>
            <person name="Bader C.D."/>
            <person name="Teijaro C.N."/>
            <person name="Fluegel L."/>
            <person name="Davis C.M."/>
            <person name="Simpson J.R."/>
            <person name="Lauterbach L."/>
            <person name="Steele A.D."/>
            <person name="Gui C."/>
            <person name="Meng S."/>
            <person name="Li G."/>
            <person name="Viehrig K."/>
            <person name="Ye F."/>
            <person name="Su P."/>
            <person name="Kiefer A.F."/>
            <person name="Nichols A."/>
            <person name="Cepeda A.J."/>
            <person name="Yan W."/>
            <person name="Fan B."/>
            <person name="Jiang Y."/>
            <person name="Adhikari A."/>
            <person name="Zheng C.-J."/>
            <person name="Schuster L."/>
            <person name="Cowan T.M."/>
            <person name="Smanski M.J."/>
            <person name="Chevrette M.G."/>
            <person name="De Carvalho L.P.S."/>
            <person name="Shen B."/>
        </authorList>
    </citation>
    <scope>NUCLEOTIDE SEQUENCE [LARGE SCALE GENOMIC DNA]</scope>
    <source>
        <strain evidence="12 13">NPDC033039</strain>
    </source>
</reference>
<feature type="compositionally biased region" description="Low complexity" evidence="8">
    <location>
        <begin position="497"/>
        <end position="506"/>
    </location>
</feature>
<feature type="domain" description="Helicase ATP-binding" evidence="9">
    <location>
        <begin position="62"/>
        <end position="245"/>
    </location>
</feature>
<accession>A0ABV2YT77</accession>
<feature type="compositionally biased region" description="Basic residues" evidence="8">
    <location>
        <begin position="520"/>
        <end position="529"/>
    </location>
</feature>
<comment type="caution">
    <text evidence="12">The sequence shown here is derived from an EMBL/GenBank/DDBJ whole genome shotgun (WGS) entry which is preliminary data.</text>
</comment>
<evidence type="ECO:0000259" key="11">
    <source>
        <dbReference type="PROSITE" id="PS51195"/>
    </source>
</evidence>
<organism evidence="12 13">
    <name type="scientific">Streptomyces catenulae</name>
    <dbReference type="NCBI Taxonomy" id="66875"/>
    <lineage>
        <taxon>Bacteria</taxon>
        <taxon>Bacillati</taxon>
        <taxon>Actinomycetota</taxon>
        <taxon>Actinomycetes</taxon>
        <taxon>Kitasatosporales</taxon>
        <taxon>Streptomycetaceae</taxon>
        <taxon>Streptomyces</taxon>
    </lineage>
</organism>
<evidence type="ECO:0000313" key="13">
    <source>
        <dbReference type="Proteomes" id="UP001550853"/>
    </source>
</evidence>
<comment type="similarity">
    <text evidence="7">Belongs to the DEAD box helicase family.</text>
</comment>
<keyword evidence="2 7" id="KW-0547">Nucleotide-binding</keyword>
<feature type="compositionally biased region" description="Low complexity" evidence="8">
    <location>
        <begin position="568"/>
        <end position="590"/>
    </location>
</feature>
<dbReference type="InterPro" id="IPR014001">
    <property type="entry name" value="Helicase_ATP-bd"/>
</dbReference>
<dbReference type="SUPFAM" id="SSF52540">
    <property type="entry name" value="P-loop containing nucleoside triphosphate hydrolases"/>
    <property type="match status" value="1"/>
</dbReference>
<dbReference type="Pfam" id="PF00271">
    <property type="entry name" value="Helicase_C"/>
    <property type="match status" value="1"/>
</dbReference>
<evidence type="ECO:0000259" key="10">
    <source>
        <dbReference type="PROSITE" id="PS51194"/>
    </source>
</evidence>
<keyword evidence="13" id="KW-1185">Reference proteome</keyword>
<keyword evidence="3 7" id="KW-0378">Hydrolase</keyword>
<evidence type="ECO:0000256" key="3">
    <source>
        <dbReference type="ARBA" id="ARBA00022801"/>
    </source>
</evidence>
<evidence type="ECO:0000313" key="12">
    <source>
        <dbReference type="EMBL" id="MEU3708906.1"/>
    </source>
</evidence>
<dbReference type="PANTHER" id="PTHR47963">
    <property type="entry name" value="DEAD-BOX ATP-DEPENDENT RNA HELICASE 47, MITOCHONDRIAL"/>
    <property type="match status" value="1"/>
</dbReference>
<dbReference type="SMART" id="SM00487">
    <property type="entry name" value="DEXDc"/>
    <property type="match status" value="1"/>
</dbReference>
<dbReference type="Proteomes" id="UP001550853">
    <property type="component" value="Unassembled WGS sequence"/>
</dbReference>
<dbReference type="PROSITE" id="PS51194">
    <property type="entry name" value="HELICASE_CTER"/>
    <property type="match status" value="1"/>
</dbReference>
<dbReference type="GO" id="GO:0004386">
    <property type="term" value="F:helicase activity"/>
    <property type="evidence" value="ECO:0007669"/>
    <property type="project" value="UniProtKB-KW"/>
</dbReference>
<evidence type="ECO:0000256" key="5">
    <source>
        <dbReference type="ARBA" id="ARBA00022840"/>
    </source>
</evidence>
<proteinExistence type="inferred from homology"/>
<evidence type="ECO:0000256" key="8">
    <source>
        <dbReference type="SAM" id="MobiDB-lite"/>
    </source>
</evidence>
<evidence type="ECO:0000256" key="4">
    <source>
        <dbReference type="ARBA" id="ARBA00022806"/>
    </source>
</evidence>
<feature type="region of interest" description="Disordered" evidence="8">
    <location>
        <begin position="432"/>
        <end position="712"/>
    </location>
</feature>
<feature type="compositionally biased region" description="Gly residues" evidence="8">
    <location>
        <begin position="455"/>
        <end position="466"/>
    </location>
</feature>
<feature type="region of interest" description="Disordered" evidence="8">
    <location>
        <begin position="1"/>
        <end position="26"/>
    </location>
</feature>